<dbReference type="GO" id="GO:0019210">
    <property type="term" value="F:kinase inhibitor activity"/>
    <property type="evidence" value="ECO:0007669"/>
    <property type="project" value="InterPro"/>
</dbReference>
<gene>
    <name evidence="2" type="ORF">OSB04_014563</name>
</gene>
<name>A0AA38T533_9ASTR</name>
<keyword evidence="3" id="KW-1185">Reference proteome</keyword>
<organism evidence="2 3">
    <name type="scientific">Centaurea solstitialis</name>
    <name type="common">yellow star-thistle</name>
    <dbReference type="NCBI Taxonomy" id="347529"/>
    <lineage>
        <taxon>Eukaryota</taxon>
        <taxon>Viridiplantae</taxon>
        <taxon>Streptophyta</taxon>
        <taxon>Embryophyta</taxon>
        <taxon>Tracheophyta</taxon>
        <taxon>Spermatophyta</taxon>
        <taxon>Magnoliopsida</taxon>
        <taxon>eudicotyledons</taxon>
        <taxon>Gunneridae</taxon>
        <taxon>Pentapetalae</taxon>
        <taxon>asterids</taxon>
        <taxon>campanulids</taxon>
        <taxon>Asterales</taxon>
        <taxon>Asteraceae</taxon>
        <taxon>Carduoideae</taxon>
        <taxon>Cardueae</taxon>
        <taxon>Centaureinae</taxon>
        <taxon>Centaurea</taxon>
    </lineage>
</organism>
<feature type="region of interest" description="Disordered" evidence="1">
    <location>
        <begin position="1"/>
        <end position="29"/>
    </location>
</feature>
<comment type="caution">
    <text evidence="2">The sequence shown here is derived from an EMBL/GenBank/DDBJ whole genome shotgun (WGS) entry which is preliminary data.</text>
</comment>
<sequence>MKPLNSHSQTLPSSPIHHHHHHSSSSDFEFTAALSPRKSTAANLRPADELFYNGRLLPLHLSSSNSMASTTLLLTTTTTTTTTGRHSSDYHSSFSYDHNQKLICNQEKKLLIGGKTFSFPRFSSVFRKETKSTEADHPSTITAKSMSATAKEKIRKYLKKVKPLYEKLSQQHKTTTPLPSLAKREDVVISQPFPGF</sequence>
<feature type="compositionally biased region" description="Polar residues" evidence="1">
    <location>
        <begin position="1"/>
        <end position="11"/>
    </location>
</feature>
<dbReference type="InterPro" id="IPR039620">
    <property type="entry name" value="BKI1/MAKR1/3/4"/>
</dbReference>
<evidence type="ECO:0000256" key="1">
    <source>
        <dbReference type="SAM" id="MobiDB-lite"/>
    </source>
</evidence>
<dbReference type="Proteomes" id="UP001172457">
    <property type="component" value="Chromosome 4"/>
</dbReference>
<evidence type="ECO:0008006" key="4">
    <source>
        <dbReference type="Google" id="ProtNLM"/>
    </source>
</evidence>
<dbReference type="EMBL" id="JARYMX010000004">
    <property type="protein sequence ID" value="KAJ9550518.1"/>
    <property type="molecule type" value="Genomic_DNA"/>
</dbReference>
<protein>
    <recommendedName>
        <fullName evidence="4">Membrane-associated kinase regulator 1</fullName>
    </recommendedName>
</protein>
<dbReference type="GO" id="GO:0005886">
    <property type="term" value="C:plasma membrane"/>
    <property type="evidence" value="ECO:0007669"/>
    <property type="project" value="InterPro"/>
</dbReference>
<dbReference type="AlphaFoldDB" id="A0AA38T533"/>
<evidence type="ECO:0000313" key="3">
    <source>
        <dbReference type="Proteomes" id="UP001172457"/>
    </source>
</evidence>
<proteinExistence type="predicted"/>
<dbReference type="PANTHER" id="PTHR33312:SF8">
    <property type="entry name" value="MEMBRANE-ASSOCIATED KINASE REGULATOR 1-RELATED"/>
    <property type="match status" value="1"/>
</dbReference>
<dbReference type="PANTHER" id="PTHR33312">
    <property type="entry name" value="MEMBRANE-ASSOCIATED KINASE REGULATOR 4-RELATED"/>
    <property type="match status" value="1"/>
</dbReference>
<evidence type="ECO:0000313" key="2">
    <source>
        <dbReference type="EMBL" id="KAJ9550518.1"/>
    </source>
</evidence>
<reference evidence="2" key="1">
    <citation type="submission" date="2023-03" db="EMBL/GenBank/DDBJ databases">
        <title>Chromosome-scale reference genome and RAD-based genetic map of yellow starthistle (Centaurea solstitialis) reveal putative structural variation and QTLs associated with invader traits.</title>
        <authorList>
            <person name="Reatini B."/>
            <person name="Cang F.A."/>
            <person name="Jiang Q."/>
            <person name="Mckibben M.T.W."/>
            <person name="Barker M.S."/>
            <person name="Rieseberg L.H."/>
            <person name="Dlugosch K.M."/>
        </authorList>
    </citation>
    <scope>NUCLEOTIDE SEQUENCE</scope>
    <source>
        <strain evidence="2">CAN-66</strain>
        <tissue evidence="2">Leaf</tissue>
    </source>
</reference>
<accession>A0AA38T533</accession>